<reference evidence="4 5" key="1">
    <citation type="submission" date="2016-05" db="EMBL/GenBank/DDBJ databases">
        <title>Draft Genome Sequence of Algibacter sp. Strain SK-16 Isolated from the Surface Water of Aburatsubo Inlet.</title>
        <authorList>
            <person name="Wong S.-K."/>
            <person name="Yoshizawa S."/>
            <person name="Nakajima Y."/>
            <person name="Ogura Y."/>
            <person name="Tetsuya H."/>
            <person name="Hamasaki K."/>
        </authorList>
    </citation>
    <scope>NUCLEOTIDE SEQUENCE [LARGE SCALE GENOMIC DNA]</scope>
    <source>
        <strain evidence="4 5">SK-16</strain>
    </source>
</reference>
<proteinExistence type="predicted"/>
<dbReference type="GO" id="GO:0005975">
    <property type="term" value="P:carbohydrate metabolic process"/>
    <property type="evidence" value="ECO:0007669"/>
    <property type="project" value="UniProtKB-ARBA"/>
</dbReference>
<keyword evidence="1 2" id="KW-0732">Signal</keyword>
<dbReference type="NCBIfam" id="TIGR04183">
    <property type="entry name" value="Por_Secre_tail"/>
    <property type="match status" value="1"/>
</dbReference>
<evidence type="ECO:0000256" key="2">
    <source>
        <dbReference type="SAM" id="SignalP"/>
    </source>
</evidence>
<protein>
    <recommendedName>
        <fullName evidence="3">Secretion system C-terminal sorting domain-containing protein</fullName>
    </recommendedName>
</protein>
<dbReference type="STRING" id="1849968.A8C32_14640"/>
<dbReference type="InterPro" id="IPR013320">
    <property type="entry name" value="ConA-like_dom_sf"/>
</dbReference>
<dbReference type="AlphaFoldDB" id="A0A1E5TC08"/>
<dbReference type="OrthoDB" id="2582440at2"/>
<dbReference type="RefSeq" id="WP_069829381.1">
    <property type="nucleotide sequence ID" value="NZ_MDJD01000021.1"/>
</dbReference>
<feature type="chain" id="PRO_5009186340" description="Secretion system C-terminal sorting domain-containing protein" evidence="2">
    <location>
        <begin position="22"/>
        <end position="498"/>
    </location>
</feature>
<dbReference type="EMBL" id="MDJD01000021">
    <property type="protein sequence ID" value="OEK08923.1"/>
    <property type="molecule type" value="Genomic_DNA"/>
</dbReference>
<feature type="domain" description="Secretion system C-terminal sorting" evidence="3">
    <location>
        <begin position="427"/>
        <end position="490"/>
    </location>
</feature>
<dbReference type="Proteomes" id="UP000095713">
    <property type="component" value="Unassembled WGS sequence"/>
</dbReference>
<gene>
    <name evidence="4" type="ORF">A8C32_14640</name>
</gene>
<name>A0A1E5TC08_9FLAO</name>
<evidence type="ECO:0000259" key="3">
    <source>
        <dbReference type="Pfam" id="PF18962"/>
    </source>
</evidence>
<sequence length="498" mass="55239">MSYSKSLLIFSLFIFFNNTFSQTGPGGVGNTTSNGLWLKADDIILASGSNVSSWNDASGNNNDGNQTNSILQPTFFSTSALNNMPVVRLDGSNDEIVVSDSNILDGTSGMTYFTVLRPNNLNNSSPKAVLSKRNTHTSSTNYAYSFFFYTNNYLNSDIVYLNNRFTTNPTSFSNATNYILGMGFDGSVPAISRSKIYSAGSLIQQAQETSSTIINSASDLLIGSLNIGYGQNLGADLAEIIHFNYSLNDAEHIIVNNYLSAKYNIALTTNDLYLQDDSANGNFDFDVAGIGQATNGDNHTDSQGTGIVRINNPSTLSSGDYLFWGEETKVIQALPQIDINDNLPLKIKVTDPGIYKFSIDKMKYVPNTMDIFLKDNNKNLYYNLRHGEIQIILDEVKEYNEFSIVFKKDSALETTTFKNEKFFTFYNPENKHLELYNIDSISNIESLNIYNTLGQIIISLNSLEANTINISNLNDGIYILKAKTKNAQNLKSNKFVKY</sequence>
<feature type="signal peptide" evidence="2">
    <location>
        <begin position="1"/>
        <end position="21"/>
    </location>
</feature>
<accession>A0A1E5TC08</accession>
<dbReference type="Pfam" id="PF18962">
    <property type="entry name" value="Por_Secre_tail"/>
    <property type="match status" value="1"/>
</dbReference>
<organism evidence="4 5">
    <name type="scientific">Flavivirga aquatica</name>
    <dbReference type="NCBI Taxonomy" id="1849968"/>
    <lineage>
        <taxon>Bacteria</taxon>
        <taxon>Pseudomonadati</taxon>
        <taxon>Bacteroidota</taxon>
        <taxon>Flavobacteriia</taxon>
        <taxon>Flavobacteriales</taxon>
        <taxon>Flavobacteriaceae</taxon>
        <taxon>Flavivirga</taxon>
    </lineage>
</organism>
<evidence type="ECO:0000256" key="1">
    <source>
        <dbReference type="ARBA" id="ARBA00022729"/>
    </source>
</evidence>
<evidence type="ECO:0000313" key="5">
    <source>
        <dbReference type="Proteomes" id="UP000095713"/>
    </source>
</evidence>
<evidence type="ECO:0000313" key="4">
    <source>
        <dbReference type="EMBL" id="OEK08923.1"/>
    </source>
</evidence>
<dbReference type="InterPro" id="IPR026444">
    <property type="entry name" value="Secre_tail"/>
</dbReference>
<dbReference type="GO" id="GO:0004553">
    <property type="term" value="F:hydrolase activity, hydrolyzing O-glycosyl compounds"/>
    <property type="evidence" value="ECO:0007669"/>
    <property type="project" value="UniProtKB-ARBA"/>
</dbReference>
<dbReference type="SUPFAM" id="SSF49899">
    <property type="entry name" value="Concanavalin A-like lectins/glucanases"/>
    <property type="match status" value="1"/>
</dbReference>
<comment type="caution">
    <text evidence="4">The sequence shown here is derived from an EMBL/GenBank/DDBJ whole genome shotgun (WGS) entry which is preliminary data.</text>
</comment>
<keyword evidence="5" id="KW-1185">Reference proteome</keyword>